<dbReference type="OrthoDB" id="2015447at2759"/>
<dbReference type="AlphaFoldDB" id="A0A8H5AXW4"/>
<protein>
    <recommendedName>
        <fullName evidence="7">FAD dependent oxidoreductase domain-containing protein</fullName>
    </recommendedName>
</protein>
<reference evidence="8 9" key="1">
    <citation type="journal article" date="2020" name="ISME J.">
        <title>Uncovering the hidden diversity of litter-decomposition mechanisms in mushroom-forming fungi.</title>
        <authorList>
            <person name="Floudas D."/>
            <person name="Bentzer J."/>
            <person name="Ahren D."/>
            <person name="Johansson T."/>
            <person name="Persson P."/>
            <person name="Tunlid A."/>
        </authorList>
    </citation>
    <scope>NUCLEOTIDE SEQUENCE [LARGE SCALE GENOMIC DNA]</scope>
    <source>
        <strain evidence="8 9">CBS 101986</strain>
    </source>
</reference>
<dbReference type="GO" id="GO:0005737">
    <property type="term" value="C:cytoplasm"/>
    <property type="evidence" value="ECO:0007669"/>
    <property type="project" value="TreeGrafter"/>
</dbReference>
<feature type="domain" description="FAD dependent oxidoreductase" evidence="7">
    <location>
        <begin position="10"/>
        <end position="356"/>
    </location>
</feature>
<dbReference type="GO" id="GO:0003884">
    <property type="term" value="F:D-amino-acid oxidase activity"/>
    <property type="evidence" value="ECO:0007669"/>
    <property type="project" value="InterPro"/>
</dbReference>
<dbReference type="Gene3D" id="3.40.50.720">
    <property type="entry name" value="NAD(P)-binding Rossmann-like Domain"/>
    <property type="match status" value="1"/>
</dbReference>
<comment type="similarity">
    <text evidence="2">Belongs to the DAMOX/DASOX family.</text>
</comment>
<dbReference type="GO" id="GO:0071949">
    <property type="term" value="F:FAD binding"/>
    <property type="evidence" value="ECO:0007669"/>
    <property type="project" value="InterPro"/>
</dbReference>
<comment type="cofactor">
    <cofactor evidence="1 6">
        <name>FAD</name>
        <dbReference type="ChEBI" id="CHEBI:57692"/>
    </cofactor>
</comment>
<dbReference type="SUPFAM" id="SSF54373">
    <property type="entry name" value="FAD-linked reductases, C-terminal domain"/>
    <property type="match status" value="1"/>
</dbReference>
<evidence type="ECO:0000313" key="9">
    <source>
        <dbReference type="Proteomes" id="UP000567179"/>
    </source>
</evidence>
<dbReference type="EMBL" id="JAACJJ010000056">
    <property type="protein sequence ID" value="KAF5312903.1"/>
    <property type="molecule type" value="Genomic_DNA"/>
</dbReference>
<dbReference type="PROSITE" id="PS00677">
    <property type="entry name" value="DAO"/>
    <property type="match status" value="1"/>
</dbReference>
<feature type="binding site" evidence="6">
    <location>
        <position position="315"/>
    </location>
    <ligand>
        <name>D-dopa</name>
        <dbReference type="ChEBI" id="CHEBI:149689"/>
    </ligand>
</feature>
<dbReference type="Gene3D" id="3.30.9.10">
    <property type="entry name" value="D-Amino Acid Oxidase, subunit A, domain 2"/>
    <property type="match status" value="1"/>
</dbReference>
<evidence type="ECO:0000313" key="8">
    <source>
        <dbReference type="EMBL" id="KAF5312903.1"/>
    </source>
</evidence>
<sequence length="373" mass="40840">MASPNDLKHIIVLGAGVIGLTTGLNIQQERPYKVTIIADQFPTDPKGIRYASLSAGAHHVSIAESDPVQRAIDLETFETMWGLSEPDGEAQQCFLRLPQYEFYRNESNYDTLKLMPGFSELPEDSLTPNSIAGITYNTVNTDAPVFLNYLLSKFLASGGSIVKATVNHIDQVIEGGAVAFTDNDETTKMLPSAIINCLGLGARVLGGVEDHNVYPVRGQTVLIRAPWIQRCMSLSGGSDKIWTYVIPRRSGDVIIGGTYEANDWYPRPRPETTIDILTRVLEICPEVVPPKIRAQRAPTIDDVRPIIIEESCGLRPCRKGGPRLEVEWIEAKSRRIPVVHNYGHGGFGYIACYGSASGACKLLEEALAMAPSL</sequence>
<proteinExistence type="inferred from homology"/>
<feature type="binding site" evidence="6">
    <location>
        <position position="346"/>
    </location>
    <ligand>
        <name>D-dopa</name>
        <dbReference type="ChEBI" id="CHEBI:149689"/>
    </ligand>
</feature>
<evidence type="ECO:0000256" key="6">
    <source>
        <dbReference type="PIRSR" id="PIRSR000189-1"/>
    </source>
</evidence>
<feature type="binding site" evidence="6">
    <location>
        <position position="166"/>
    </location>
    <ligand>
        <name>FAD</name>
        <dbReference type="ChEBI" id="CHEBI:57692"/>
    </ligand>
</feature>
<dbReference type="InterPro" id="IPR023209">
    <property type="entry name" value="DAO"/>
</dbReference>
<gene>
    <name evidence="8" type="ORF">D9619_002614</name>
</gene>
<comment type="caution">
    <text evidence="8">The sequence shown here is derived from an EMBL/GenBank/DDBJ whole genome shotgun (WGS) entry which is preliminary data.</text>
</comment>
<keyword evidence="9" id="KW-1185">Reference proteome</keyword>
<dbReference type="PANTHER" id="PTHR11530">
    <property type="entry name" value="D-AMINO ACID OXIDASE"/>
    <property type="match status" value="1"/>
</dbReference>
<dbReference type="InterPro" id="IPR006181">
    <property type="entry name" value="D-amino_acid_oxidase_CS"/>
</dbReference>
<keyword evidence="5" id="KW-0560">Oxidoreductase</keyword>
<keyword evidence="4 6" id="KW-0274">FAD</keyword>
<keyword evidence="3" id="KW-0285">Flavoprotein</keyword>
<name>A0A8H5AXW4_9AGAR</name>
<dbReference type="Proteomes" id="UP000567179">
    <property type="component" value="Unassembled WGS sequence"/>
</dbReference>
<dbReference type="PIRSF" id="PIRSF000189">
    <property type="entry name" value="D-aa_oxidase"/>
    <property type="match status" value="1"/>
</dbReference>
<evidence type="ECO:0000259" key="7">
    <source>
        <dbReference type="Pfam" id="PF01266"/>
    </source>
</evidence>
<accession>A0A8H5AXW4</accession>
<evidence type="ECO:0000256" key="5">
    <source>
        <dbReference type="ARBA" id="ARBA00023002"/>
    </source>
</evidence>
<evidence type="ECO:0000256" key="4">
    <source>
        <dbReference type="ARBA" id="ARBA00022827"/>
    </source>
</evidence>
<dbReference type="PANTHER" id="PTHR11530:SF11">
    <property type="entry name" value="D-ASPARTATE OXIDASE"/>
    <property type="match status" value="1"/>
</dbReference>
<evidence type="ECO:0000256" key="1">
    <source>
        <dbReference type="ARBA" id="ARBA00001974"/>
    </source>
</evidence>
<dbReference type="InterPro" id="IPR006076">
    <property type="entry name" value="FAD-dep_OxRdtase"/>
</dbReference>
<dbReference type="GO" id="GO:0019478">
    <property type="term" value="P:D-amino acid catabolic process"/>
    <property type="evidence" value="ECO:0007669"/>
    <property type="project" value="TreeGrafter"/>
</dbReference>
<evidence type="ECO:0000256" key="3">
    <source>
        <dbReference type="ARBA" id="ARBA00022630"/>
    </source>
</evidence>
<dbReference type="Pfam" id="PF01266">
    <property type="entry name" value="DAO"/>
    <property type="match status" value="1"/>
</dbReference>
<organism evidence="8 9">
    <name type="scientific">Psilocybe cf. subviscida</name>
    <dbReference type="NCBI Taxonomy" id="2480587"/>
    <lineage>
        <taxon>Eukaryota</taxon>
        <taxon>Fungi</taxon>
        <taxon>Dikarya</taxon>
        <taxon>Basidiomycota</taxon>
        <taxon>Agaricomycotina</taxon>
        <taxon>Agaricomycetes</taxon>
        <taxon>Agaricomycetidae</taxon>
        <taxon>Agaricales</taxon>
        <taxon>Agaricineae</taxon>
        <taxon>Strophariaceae</taxon>
        <taxon>Psilocybe</taxon>
    </lineage>
</organism>
<evidence type="ECO:0000256" key="2">
    <source>
        <dbReference type="ARBA" id="ARBA00006730"/>
    </source>
</evidence>
<dbReference type="SUPFAM" id="SSF51971">
    <property type="entry name" value="Nucleotide-binding domain"/>
    <property type="match status" value="1"/>
</dbReference>